<evidence type="ECO:0000256" key="4">
    <source>
        <dbReference type="PIRNR" id="PIRNR000124"/>
    </source>
</evidence>
<dbReference type="SUPFAM" id="SSF52413">
    <property type="entry name" value="UDP-glucose/GDP-mannose dehydrogenase C-terminal domain"/>
    <property type="match status" value="1"/>
</dbReference>
<evidence type="ECO:0000313" key="7">
    <source>
        <dbReference type="Proteomes" id="UP000680679"/>
    </source>
</evidence>
<dbReference type="NCBIfam" id="NF011729">
    <property type="entry name" value="PRK15182.1"/>
    <property type="match status" value="1"/>
</dbReference>
<dbReference type="SMART" id="SM00984">
    <property type="entry name" value="UDPG_MGDP_dh_C"/>
    <property type="match status" value="1"/>
</dbReference>
<dbReference type="Pfam" id="PF03721">
    <property type="entry name" value="UDPG_MGDP_dh_N"/>
    <property type="match status" value="1"/>
</dbReference>
<dbReference type="SUPFAM" id="SSF48179">
    <property type="entry name" value="6-phosphogluconate dehydrogenase C-terminal domain-like"/>
    <property type="match status" value="1"/>
</dbReference>
<name>A0ABN6GBD0_9GAMM</name>
<dbReference type="Proteomes" id="UP000680679">
    <property type="component" value="Chromosome"/>
</dbReference>
<dbReference type="InterPro" id="IPR036291">
    <property type="entry name" value="NAD(P)-bd_dom_sf"/>
</dbReference>
<dbReference type="InterPro" id="IPR008927">
    <property type="entry name" value="6-PGluconate_DH-like_C_sf"/>
</dbReference>
<keyword evidence="3" id="KW-0520">NAD</keyword>
<dbReference type="PIRSF" id="PIRSF000124">
    <property type="entry name" value="UDPglc_GDPman_dh"/>
    <property type="match status" value="1"/>
</dbReference>
<reference evidence="6 7" key="1">
    <citation type="submission" date="2021-04" db="EMBL/GenBank/DDBJ databases">
        <title>Complete genome sequencing of Allochromatium tepidum strain NZ.</title>
        <authorList>
            <person name="Tsukatani Y."/>
            <person name="Mori H."/>
        </authorList>
    </citation>
    <scope>NUCLEOTIDE SEQUENCE [LARGE SCALE GENOMIC DNA]</scope>
    <source>
        <strain evidence="6 7">NZ</strain>
    </source>
</reference>
<evidence type="ECO:0000256" key="1">
    <source>
        <dbReference type="ARBA" id="ARBA00006601"/>
    </source>
</evidence>
<dbReference type="PIRSF" id="PIRSF500136">
    <property type="entry name" value="UDP_ManNAc_DH"/>
    <property type="match status" value="1"/>
</dbReference>
<dbReference type="Gene3D" id="3.40.50.720">
    <property type="entry name" value="NAD(P)-binding Rossmann-like Domain"/>
    <property type="match status" value="2"/>
</dbReference>
<dbReference type="NCBIfam" id="TIGR03026">
    <property type="entry name" value="NDP-sugDHase"/>
    <property type="match status" value="1"/>
</dbReference>
<dbReference type="InterPro" id="IPR014026">
    <property type="entry name" value="UDP-Glc/GDP-Man_DH_dimer"/>
</dbReference>
<keyword evidence="2" id="KW-0560">Oxidoreductase</keyword>
<dbReference type="PANTHER" id="PTHR43491">
    <property type="entry name" value="UDP-N-ACETYL-D-MANNOSAMINE DEHYDROGENASE"/>
    <property type="match status" value="1"/>
</dbReference>
<dbReference type="EMBL" id="AP024563">
    <property type="protein sequence ID" value="BCU07237.1"/>
    <property type="molecule type" value="Genomic_DNA"/>
</dbReference>
<protein>
    <submittedName>
        <fullName evidence="6">UDP-N-acetyl-d-glucosamine 6-dehydrogenase WbpA</fullName>
    </submittedName>
</protein>
<dbReference type="Pfam" id="PF03720">
    <property type="entry name" value="UDPG_MGDP_dh_C"/>
    <property type="match status" value="1"/>
</dbReference>
<comment type="similarity">
    <text evidence="1 4">Belongs to the UDP-glucose/GDP-mannose dehydrogenase family.</text>
</comment>
<dbReference type="InterPro" id="IPR028359">
    <property type="entry name" value="UDP_ManNAc/GlcNAc_DH"/>
</dbReference>
<dbReference type="Pfam" id="PF00984">
    <property type="entry name" value="UDPG_MGDP_dh"/>
    <property type="match status" value="1"/>
</dbReference>
<evidence type="ECO:0000256" key="2">
    <source>
        <dbReference type="ARBA" id="ARBA00023002"/>
    </source>
</evidence>
<dbReference type="InterPro" id="IPR036220">
    <property type="entry name" value="UDP-Glc/GDP-Man_DH_C_sf"/>
</dbReference>
<keyword evidence="7" id="KW-1185">Reference proteome</keyword>
<accession>A0ABN6GBD0</accession>
<proteinExistence type="inferred from homology"/>
<gene>
    <name evidence="6" type="primary">wbpA</name>
    <name evidence="6" type="ORF">Atep_19140</name>
</gene>
<evidence type="ECO:0000259" key="5">
    <source>
        <dbReference type="SMART" id="SM00984"/>
    </source>
</evidence>
<dbReference type="InterPro" id="IPR001732">
    <property type="entry name" value="UDP-Glc/GDP-Man_DH_N"/>
</dbReference>
<feature type="domain" description="UDP-glucose/GDP-mannose dehydrogenase C-terminal" evidence="5">
    <location>
        <begin position="332"/>
        <end position="432"/>
    </location>
</feature>
<dbReference type="InterPro" id="IPR014027">
    <property type="entry name" value="UDP-Glc/GDP-Man_DH_C"/>
</dbReference>
<organism evidence="6 7">
    <name type="scientific">Allochromatium tepidum</name>
    <dbReference type="NCBI Taxonomy" id="553982"/>
    <lineage>
        <taxon>Bacteria</taxon>
        <taxon>Pseudomonadati</taxon>
        <taxon>Pseudomonadota</taxon>
        <taxon>Gammaproteobacteria</taxon>
        <taxon>Chromatiales</taxon>
        <taxon>Chromatiaceae</taxon>
        <taxon>Allochromatium</taxon>
    </lineage>
</organism>
<dbReference type="PANTHER" id="PTHR43491:SF2">
    <property type="entry name" value="UDP-N-ACETYL-D-MANNOSAMINE DEHYDROGENASE"/>
    <property type="match status" value="1"/>
</dbReference>
<evidence type="ECO:0000256" key="3">
    <source>
        <dbReference type="ARBA" id="ARBA00023027"/>
    </source>
</evidence>
<dbReference type="InterPro" id="IPR017476">
    <property type="entry name" value="UDP-Glc/GDP-Man"/>
</dbReference>
<sequence>MHRYSGEFNVNAAFHSDLVTTQIGILGLGYVGLPLAVEFGKRYRTMGFDINPARIAELRAGRDSSLEVEPEELRTASRLEYADTIEALTDCHVLIVTVPTPINAHKQPDFGPLESASRAIGSILKPGRIVVFESTVYPGATEEVCIPIIERISGLTYNRDFYAGYSPERINPGDRAHRLTTIKKVTSGSTPEVARFVDALYGSIISAGTHPASSIRVAEAAKVIENTQRDLNIALINELALIFNRLGLDTLEVLEAAGTKWNFLPFRPGLVGGHCIGVDPYYLTHKAQEIGYHPEVILAGRRVNDGMGAYVAGEVIKLMVRRGGLTQNSRVLLLGLTFKENCPDLRNTRVVDILAELQDYGLSCDVHDPWANPAEAEHEYGLKLVQQPEHGAYDAIILAVAHREFADWGAERIRAFGKPGAILYDVKQLLPRESVDGRL</sequence>
<evidence type="ECO:0000313" key="6">
    <source>
        <dbReference type="EMBL" id="BCU07237.1"/>
    </source>
</evidence>
<dbReference type="SUPFAM" id="SSF51735">
    <property type="entry name" value="NAD(P)-binding Rossmann-fold domains"/>
    <property type="match status" value="1"/>
</dbReference>